<keyword evidence="3" id="KW-0812">Transmembrane</keyword>
<proteinExistence type="predicted"/>
<evidence type="ECO:0000256" key="3">
    <source>
        <dbReference type="SAM" id="Phobius"/>
    </source>
</evidence>
<dbReference type="PROSITE" id="PS00674">
    <property type="entry name" value="AAA"/>
    <property type="match status" value="2"/>
</dbReference>
<dbReference type="InterPro" id="IPR041569">
    <property type="entry name" value="AAA_lid_3"/>
</dbReference>
<dbReference type="PANTHER" id="PTHR23077">
    <property type="entry name" value="AAA-FAMILY ATPASE"/>
    <property type="match status" value="1"/>
</dbReference>
<dbReference type="InParanoid" id="A0A369J6R9"/>
<dbReference type="InterPro" id="IPR003959">
    <property type="entry name" value="ATPase_AAA_core"/>
</dbReference>
<dbReference type="SUPFAM" id="SSF52540">
    <property type="entry name" value="P-loop containing nucleoside triphosphate hydrolases"/>
    <property type="match status" value="2"/>
</dbReference>
<evidence type="ECO:0000313" key="6">
    <source>
        <dbReference type="Proteomes" id="UP000076154"/>
    </source>
</evidence>
<dbReference type="Gene3D" id="1.10.8.60">
    <property type="match status" value="2"/>
</dbReference>
<accession>A0A369J6R9</accession>
<dbReference type="STRING" id="39966.A0A369J6R9"/>
<reference evidence="5" key="1">
    <citation type="submission" date="2018-04" db="EMBL/GenBank/DDBJ databases">
        <title>Whole genome sequencing of Hypsizygus marmoreus.</title>
        <authorList>
            <person name="Choi I.-G."/>
            <person name="Min B."/>
            <person name="Kim J.-G."/>
            <person name="Kim S."/>
            <person name="Oh Y.-L."/>
            <person name="Kong W.-S."/>
            <person name="Park H."/>
            <person name="Jeong J."/>
            <person name="Song E.-S."/>
        </authorList>
    </citation>
    <scope>NUCLEOTIDE SEQUENCE [LARGE SCALE GENOMIC DNA]</scope>
    <source>
        <strain evidence="5">51987-8</strain>
    </source>
</reference>
<dbReference type="InterPro" id="IPR003593">
    <property type="entry name" value="AAA+_ATPase"/>
</dbReference>
<keyword evidence="1" id="KW-0547">Nucleotide-binding</keyword>
<keyword evidence="3" id="KW-1133">Transmembrane helix</keyword>
<dbReference type="InterPro" id="IPR027417">
    <property type="entry name" value="P-loop_NTPase"/>
</dbReference>
<dbReference type="Pfam" id="PF00004">
    <property type="entry name" value="AAA"/>
    <property type="match status" value="2"/>
</dbReference>
<dbReference type="Pfam" id="PF17862">
    <property type="entry name" value="AAA_lid_3"/>
    <property type="match status" value="2"/>
</dbReference>
<dbReference type="GO" id="GO:0016887">
    <property type="term" value="F:ATP hydrolysis activity"/>
    <property type="evidence" value="ECO:0007669"/>
    <property type="project" value="InterPro"/>
</dbReference>
<organism evidence="5 6">
    <name type="scientific">Hypsizygus marmoreus</name>
    <name type="common">White beech mushroom</name>
    <name type="synonym">Agaricus marmoreus</name>
    <dbReference type="NCBI Taxonomy" id="39966"/>
    <lineage>
        <taxon>Eukaryota</taxon>
        <taxon>Fungi</taxon>
        <taxon>Dikarya</taxon>
        <taxon>Basidiomycota</taxon>
        <taxon>Agaricomycotina</taxon>
        <taxon>Agaricomycetes</taxon>
        <taxon>Agaricomycetidae</taxon>
        <taxon>Agaricales</taxon>
        <taxon>Tricholomatineae</taxon>
        <taxon>Lyophyllaceae</taxon>
        <taxon>Hypsizygus</taxon>
    </lineage>
</organism>
<dbReference type="CDD" id="cd19503">
    <property type="entry name" value="RecA-like_CDC48_NLV2_r1-like"/>
    <property type="match status" value="1"/>
</dbReference>
<dbReference type="AlphaFoldDB" id="A0A369J6R9"/>
<dbReference type="EMBL" id="LUEZ02000184">
    <property type="protein sequence ID" value="RDB15184.1"/>
    <property type="molecule type" value="Genomic_DNA"/>
</dbReference>
<evidence type="ECO:0000256" key="2">
    <source>
        <dbReference type="ARBA" id="ARBA00022840"/>
    </source>
</evidence>
<keyword evidence="2" id="KW-0067">ATP-binding</keyword>
<comment type="caution">
    <text evidence="5">The sequence shown here is derived from an EMBL/GenBank/DDBJ whole genome shotgun (WGS) entry which is preliminary data.</text>
</comment>
<feature type="domain" description="AAA+ ATPase" evidence="4">
    <location>
        <begin position="648"/>
        <end position="787"/>
    </location>
</feature>
<evidence type="ECO:0000313" key="5">
    <source>
        <dbReference type="EMBL" id="RDB15184.1"/>
    </source>
</evidence>
<dbReference type="SMART" id="SM00382">
    <property type="entry name" value="AAA"/>
    <property type="match status" value="2"/>
</dbReference>
<feature type="transmembrane region" description="Helical" evidence="3">
    <location>
        <begin position="29"/>
        <end position="49"/>
    </location>
</feature>
<keyword evidence="3" id="KW-0472">Membrane</keyword>
<name>A0A369J6R9_HYPMA</name>
<feature type="domain" description="AAA+ ATPase" evidence="4">
    <location>
        <begin position="372"/>
        <end position="513"/>
    </location>
</feature>
<dbReference type="PANTHER" id="PTHR23077:SF27">
    <property type="entry name" value="ATPASE FAMILY GENE 2 PROTEIN HOMOLOG A"/>
    <property type="match status" value="1"/>
</dbReference>
<dbReference type="GO" id="GO:0005737">
    <property type="term" value="C:cytoplasm"/>
    <property type="evidence" value="ECO:0007669"/>
    <property type="project" value="TreeGrafter"/>
</dbReference>
<evidence type="ECO:0000256" key="1">
    <source>
        <dbReference type="ARBA" id="ARBA00022741"/>
    </source>
</evidence>
<protein>
    <submittedName>
        <fullName evidence="5">ATPase family gene 2 protein</fullName>
    </submittedName>
</protein>
<dbReference type="InterPro" id="IPR003960">
    <property type="entry name" value="ATPase_AAA_CS"/>
</dbReference>
<dbReference type="GO" id="GO:0005524">
    <property type="term" value="F:ATP binding"/>
    <property type="evidence" value="ECO:0007669"/>
    <property type="project" value="UniProtKB-KW"/>
</dbReference>
<dbReference type="InterPro" id="IPR050168">
    <property type="entry name" value="AAA_ATPase_domain"/>
</dbReference>
<keyword evidence="6" id="KW-1185">Reference proteome</keyword>
<dbReference type="CDD" id="cd19511">
    <property type="entry name" value="RecA-like_CDC48_r2-like"/>
    <property type="match status" value="1"/>
</dbReference>
<dbReference type="FunFam" id="3.40.50.300:FF:000661">
    <property type="entry name" value="calmodulin-interacting protein 111 isoform X1"/>
    <property type="match status" value="1"/>
</dbReference>
<dbReference type="FunCoup" id="A0A369J6R9">
    <property type="interactions" value="399"/>
</dbReference>
<sequence>MTVRSAESFGVRIYLISPFYHRKYCHGSLLILSTELHLGLVFVFVVVYFCPDNSSILDSSNWRIEGQIYQKDGVIKFLIEAYDMASISTRRFNVESDDSSEYEARAARRVIFNADVLKAAKLCTGDVIALSAGDSSSSRKEFAVGIAWPSLEMSQDSVFVPSSLRLTARLEKHDKVQIFPLSGVALPKQPPGLPSLRQSKEAGIIRLKEISSLPSKSTRHATLPRENTQRDWLALLLRESLVDLKHITCAQVLEITYEGRRRQFAVTSISPQRSSAEEHVDELTHGLGSLSITSPTKLWTVGWDANVLIAEKDVDDKLLVSHKPEIEILAPRTINDAYSTVGGLNKQIQQIRDLLEIPLTRPELFHYFGLKPPRGILLHGPPGTGKTHLARAIASSTSSSVLVINGPELSSAYHGETESKLRDVFREARQKSPCIVVLDEVDALVPRREDGAGGEVEKRVVATLLTILDGMEDDSGSAGRVVVIGTTNRPNAIDPALRRPGRFDREIEIGVPDAEARLSILHVLLANAPNSISDDELRAFSSRAHGYVGADLSAVVREAGTIAIKRWLASAEDQAGGVRTPQLKLALSDLTAAMPAVRPSAMRSLFVETPPVRYSDIGGQASVIQKLREAVEWPLLHPEAFQRLGVRPPKGVLLYGPPGCSKTVLARACACESGVNFVAVKGPELLNKFVGESERAVREIFRKARAASPSIIFFDEIDALATSRSSSDSDTSSSHEGVLTSLLNEMDGVQELVGVTVVAATNRPDAIDSALMRPGRLDRILYVGPPDLTAREEILKIRLKKMTVEQDIDVAELARLTDGCSGAEITAICQEAAILTMQQDINAPYVPQEAFVIAARAMKRQITPVVLRKFQDWTEKTQGRKV</sequence>
<dbReference type="FunFam" id="3.40.50.300:FF:001985">
    <property type="entry name" value="Chromosome 9, whole genome shotgun sequence"/>
    <property type="match status" value="1"/>
</dbReference>
<dbReference type="Gene3D" id="3.40.50.300">
    <property type="entry name" value="P-loop containing nucleotide triphosphate hydrolases"/>
    <property type="match status" value="2"/>
</dbReference>
<evidence type="ECO:0000259" key="4">
    <source>
        <dbReference type="SMART" id="SM00382"/>
    </source>
</evidence>
<gene>
    <name evidence="5" type="primary">afg2</name>
    <name evidence="5" type="ORF">Hypma_004813</name>
</gene>
<dbReference type="Proteomes" id="UP000076154">
    <property type="component" value="Unassembled WGS sequence"/>
</dbReference>
<dbReference type="OrthoDB" id="27435at2759"/>